<dbReference type="PANTHER" id="PTHR34220">
    <property type="entry name" value="SENSOR HISTIDINE KINASE YPDA"/>
    <property type="match status" value="1"/>
</dbReference>
<dbReference type="InterPro" id="IPR036890">
    <property type="entry name" value="HATPase_C_sf"/>
</dbReference>
<keyword evidence="3" id="KW-0808">Transferase</keyword>
<evidence type="ECO:0000256" key="9">
    <source>
        <dbReference type="SAM" id="Phobius"/>
    </source>
</evidence>
<feature type="transmembrane region" description="Helical" evidence="9">
    <location>
        <begin position="287"/>
        <end position="306"/>
    </location>
</feature>
<comment type="catalytic activity">
    <reaction evidence="1">
        <text>ATP + protein L-histidine = ADP + protein N-phospho-L-histidine.</text>
        <dbReference type="EC" id="2.7.13.3"/>
    </reaction>
</comment>
<dbReference type="InterPro" id="IPR003594">
    <property type="entry name" value="HATPase_dom"/>
</dbReference>
<evidence type="ECO:0000259" key="10">
    <source>
        <dbReference type="PROSITE" id="PS50109"/>
    </source>
</evidence>
<dbReference type="InterPro" id="IPR005467">
    <property type="entry name" value="His_kinase_dom"/>
</dbReference>
<dbReference type="SUPFAM" id="SSF55874">
    <property type="entry name" value="ATPase domain of HSP90 chaperone/DNA topoisomerase II/histidine kinase"/>
    <property type="match status" value="1"/>
</dbReference>
<evidence type="ECO:0000256" key="5">
    <source>
        <dbReference type="ARBA" id="ARBA00022777"/>
    </source>
</evidence>
<evidence type="ECO:0000256" key="4">
    <source>
        <dbReference type="ARBA" id="ARBA00022741"/>
    </source>
</evidence>
<dbReference type="InterPro" id="IPR050640">
    <property type="entry name" value="Bact_2-comp_sensor_kinase"/>
</dbReference>
<comment type="caution">
    <text evidence="11">The sequence shown here is derived from an EMBL/GenBank/DDBJ whole genome shotgun (WGS) entry which is preliminary data.</text>
</comment>
<feature type="domain" description="Histidine kinase" evidence="10">
    <location>
        <begin position="469"/>
        <end position="573"/>
    </location>
</feature>
<keyword evidence="4" id="KW-0547">Nucleotide-binding</keyword>
<sequence length="578" mass="66573">MSGRKLLNMLSLRNRLLIVILTSSLIPLSMVGILSYYTIYSILENKIESGVQNNLQQVSLTLDNMLSNLNHVTQQVAFNSSIVNDLQQYLNSKSVYEKSRLEKALTNELNIINFANPSIGLTFYYFKNDHRILFQNFQVKENFDLQSLPVMQQYGGITYYGPHKASNRFDDNNVISVLRKANIADRDDVYVYVETGFKLAEKILQNNQYGMRVDHLIVNDKGMVSYSENKTDYPVGMAYPDGNIPGKSLKHKGYYLFRNISNQGWSVVSVIRESEYNKEISGWVRQFLGFSALSILGSLLLAWLLWRMVYVPLTNFNKEIKQLANNNFHSPIKSMHIPEFDHLLHQFWQMRTRIWELLVEVEQKEKRRADLEVEKLMYQINPHFLYNTLDTMCWLARLNGQDEIDRLATSLNKLLHYNLDKQGQETTIQQEIGALKEYLTLQQIRYDFQFGVEIEADVTVRDLEIPRFILQPLVENALYHGLGDDGMIKVQVGLEGQSHVVLTVTDNGNGLTEETIHMLLHNERGEYKKMGFGIGINYVKRILFSRYGSEATLQMESKVGGGTSVILRLPISKGVDFI</sequence>
<evidence type="ECO:0000256" key="3">
    <source>
        <dbReference type="ARBA" id="ARBA00022679"/>
    </source>
</evidence>
<evidence type="ECO:0000313" key="11">
    <source>
        <dbReference type="EMBL" id="MEQ4481626.1"/>
    </source>
</evidence>
<feature type="transmembrane region" description="Helical" evidence="9">
    <location>
        <begin position="16"/>
        <end position="39"/>
    </location>
</feature>
<dbReference type="GO" id="GO:0016301">
    <property type="term" value="F:kinase activity"/>
    <property type="evidence" value="ECO:0007669"/>
    <property type="project" value="UniProtKB-KW"/>
</dbReference>
<feature type="coiled-coil region" evidence="8">
    <location>
        <begin position="354"/>
        <end position="381"/>
    </location>
</feature>
<dbReference type="RefSeq" id="WP_232183603.1">
    <property type="nucleotide sequence ID" value="NZ_JAIOAP010000002.1"/>
</dbReference>
<keyword evidence="6" id="KW-0067">ATP-binding</keyword>
<gene>
    <name evidence="11" type="ORF">QJS35_04375</name>
</gene>
<dbReference type="PRINTS" id="PR00344">
    <property type="entry name" value="BCTRLSENSOR"/>
</dbReference>
<accession>A0ABV1KNG5</accession>
<keyword evidence="5 11" id="KW-0418">Kinase</keyword>
<organism evidence="11 12">
    <name type="scientific">Cohnella silvisoli</name>
    <dbReference type="NCBI Taxonomy" id="2873699"/>
    <lineage>
        <taxon>Bacteria</taxon>
        <taxon>Bacillati</taxon>
        <taxon>Bacillota</taxon>
        <taxon>Bacilli</taxon>
        <taxon>Bacillales</taxon>
        <taxon>Paenibacillaceae</taxon>
        <taxon>Cohnella</taxon>
    </lineage>
</organism>
<dbReference type="Proteomes" id="UP001493487">
    <property type="component" value="Unassembled WGS sequence"/>
</dbReference>
<dbReference type="Pfam" id="PF02518">
    <property type="entry name" value="HATPase_c"/>
    <property type="match status" value="1"/>
</dbReference>
<dbReference type="EMBL" id="JASKHM010000002">
    <property type="protein sequence ID" value="MEQ4481626.1"/>
    <property type="molecule type" value="Genomic_DNA"/>
</dbReference>
<dbReference type="Gene3D" id="6.10.340.10">
    <property type="match status" value="1"/>
</dbReference>
<proteinExistence type="predicted"/>
<dbReference type="PROSITE" id="PS50109">
    <property type="entry name" value="HIS_KIN"/>
    <property type="match status" value="1"/>
</dbReference>
<evidence type="ECO:0000256" key="8">
    <source>
        <dbReference type="SAM" id="Coils"/>
    </source>
</evidence>
<dbReference type="Pfam" id="PF06580">
    <property type="entry name" value="His_kinase"/>
    <property type="match status" value="1"/>
</dbReference>
<keyword evidence="9" id="KW-0812">Transmembrane</keyword>
<dbReference type="SMART" id="SM00387">
    <property type="entry name" value="HATPase_c"/>
    <property type="match status" value="1"/>
</dbReference>
<dbReference type="InterPro" id="IPR010559">
    <property type="entry name" value="Sig_transdc_His_kin_internal"/>
</dbReference>
<dbReference type="PANTHER" id="PTHR34220:SF7">
    <property type="entry name" value="SENSOR HISTIDINE KINASE YPDA"/>
    <property type="match status" value="1"/>
</dbReference>
<keyword evidence="12" id="KW-1185">Reference proteome</keyword>
<keyword evidence="7" id="KW-0902">Two-component regulatory system</keyword>
<name>A0ABV1KNG5_9BACL</name>
<dbReference type="EC" id="2.7.13.3" evidence="2"/>
<keyword evidence="8" id="KW-0175">Coiled coil</keyword>
<evidence type="ECO:0000313" key="12">
    <source>
        <dbReference type="Proteomes" id="UP001493487"/>
    </source>
</evidence>
<reference evidence="11 12" key="1">
    <citation type="journal article" date="2023" name="Genome Announc.">
        <title>Pan-Genome Analyses of the Genus Cohnella and Proposal of the Novel Species Cohnella silvisoli sp. nov., Isolated from Forest Soil.</title>
        <authorList>
            <person name="Wang C."/>
            <person name="Mao L."/>
            <person name="Bao G."/>
            <person name="Zhu H."/>
        </authorList>
    </citation>
    <scope>NUCLEOTIDE SEQUENCE [LARGE SCALE GENOMIC DNA]</scope>
    <source>
        <strain evidence="11 12">NL03-T5-1</strain>
    </source>
</reference>
<evidence type="ECO:0000256" key="7">
    <source>
        <dbReference type="ARBA" id="ARBA00023012"/>
    </source>
</evidence>
<dbReference type="Gene3D" id="3.30.565.10">
    <property type="entry name" value="Histidine kinase-like ATPase, C-terminal domain"/>
    <property type="match status" value="1"/>
</dbReference>
<dbReference type="InterPro" id="IPR004358">
    <property type="entry name" value="Sig_transdc_His_kin-like_C"/>
</dbReference>
<keyword evidence="9" id="KW-0472">Membrane</keyword>
<evidence type="ECO:0000256" key="1">
    <source>
        <dbReference type="ARBA" id="ARBA00000085"/>
    </source>
</evidence>
<protein>
    <recommendedName>
        <fullName evidence="2">histidine kinase</fullName>
        <ecNumber evidence="2">2.7.13.3</ecNumber>
    </recommendedName>
</protein>
<evidence type="ECO:0000256" key="6">
    <source>
        <dbReference type="ARBA" id="ARBA00022840"/>
    </source>
</evidence>
<keyword evidence="9" id="KW-1133">Transmembrane helix</keyword>
<evidence type="ECO:0000256" key="2">
    <source>
        <dbReference type="ARBA" id="ARBA00012438"/>
    </source>
</evidence>